<reference evidence="2 3" key="1">
    <citation type="submission" date="2016-10" db="EMBL/GenBank/DDBJ databases">
        <title>Comparative genomics uncovers the prolific and rare metabolic potential of the cyanobacterial genus Moorea.</title>
        <authorList>
            <person name="Leao T."/>
            <person name="Castelao G."/>
            <person name="Korobeynikov A."/>
            <person name="Monroe E.A."/>
            <person name="Podell S."/>
            <person name="Glukhov E."/>
            <person name="Allen E."/>
            <person name="Gerwick W.H."/>
            <person name="Gerwick L."/>
        </authorList>
    </citation>
    <scope>NUCLEOTIDE SEQUENCE [LARGE SCALE GENOMIC DNA]</scope>
    <source>
        <strain evidence="2 3">PNG5-198</strain>
    </source>
</reference>
<feature type="compositionally biased region" description="Polar residues" evidence="1">
    <location>
        <begin position="12"/>
        <end position="25"/>
    </location>
</feature>
<organism evidence="2 3">
    <name type="scientific">Moorena bouillonii PNG</name>
    <dbReference type="NCBI Taxonomy" id="568701"/>
    <lineage>
        <taxon>Bacteria</taxon>
        <taxon>Bacillati</taxon>
        <taxon>Cyanobacteriota</taxon>
        <taxon>Cyanophyceae</taxon>
        <taxon>Coleofasciculales</taxon>
        <taxon>Coleofasciculaceae</taxon>
        <taxon>Moorena</taxon>
    </lineage>
</organism>
<feature type="region of interest" description="Disordered" evidence="1">
    <location>
        <begin position="1"/>
        <end position="44"/>
    </location>
</feature>
<evidence type="ECO:0000313" key="2">
    <source>
        <dbReference type="EMBL" id="OLT59735.1"/>
    </source>
</evidence>
<sequence>MLLIGLAKGTGNREQGTGSSGSPLTPLSKGGREQRITGTGNRKTFGSFKKVNTLPFIYL</sequence>
<gene>
    <name evidence="2" type="ORF">BJP37_12540</name>
</gene>
<dbReference type="Proteomes" id="UP000186657">
    <property type="component" value="Unassembled WGS sequence"/>
</dbReference>
<name>A0A1U7N187_9CYAN</name>
<evidence type="ECO:0000256" key="1">
    <source>
        <dbReference type="SAM" id="MobiDB-lite"/>
    </source>
</evidence>
<protein>
    <submittedName>
        <fullName evidence="2">Uncharacterized protein</fullName>
    </submittedName>
</protein>
<dbReference type="AlphaFoldDB" id="A0A1U7N187"/>
<keyword evidence="3" id="KW-1185">Reference proteome</keyword>
<dbReference type="EMBL" id="MKZS01000001">
    <property type="protein sequence ID" value="OLT59735.1"/>
    <property type="molecule type" value="Genomic_DNA"/>
</dbReference>
<evidence type="ECO:0000313" key="3">
    <source>
        <dbReference type="Proteomes" id="UP000186657"/>
    </source>
</evidence>
<comment type="caution">
    <text evidence="2">The sequence shown here is derived from an EMBL/GenBank/DDBJ whole genome shotgun (WGS) entry which is preliminary data.</text>
</comment>
<accession>A0A1U7N187</accession>
<proteinExistence type="predicted"/>